<feature type="chain" id="PRO_5046162121" evidence="2">
    <location>
        <begin position="22"/>
        <end position="573"/>
    </location>
</feature>
<name>A0ABV5TBH2_9ACTN</name>
<sequence>MRNLFPAIAAVVLTATLAACGANPGGPRPRRAADVPATRCDHRLDTAFRAWAGAGFSGSIAITKGGRVECLAAYGTADEATGRPNTPETVFSIGSVTKAFTAAAVFALVEEGKLSLDDRAGRILPELDGAAAKATVRQLLLHTGGLNGSHAGDDYEPLGRDAALAAIGALEPAFEPGRGYLYSNAGYTLLALVVEKASGLSFRAYLASRILRLPGGRGAGGFWDGEPAVAGPRAVGRLGNGTAGHPGGFGGPYWAVEGNGGLAMTMRDLAAWTHALFTGRLLSRESAAAIGRPGHDLGGGRSETPGWVAFDESLFGEPFLTTAGGGGEVGHNTTVAWIPGQERVVAIAANRPEVSAEDLLRAVGPALLTGGPLPTPTVAPRDGADGADGGAAADVAAIVGSYELETGGSFDVSAAAGKITVSATGPDAVTALFPPGGSSALDQRGHDERVLALLAGETQEGRKERASLTAAFGPLRGVALAGTVTGGGEVRTYVTITAGTRPVLGWYSVNERGGVQAAEVPTEPPRLTFVPSGDGRYVPDDPTGAGPGVSLSLRDRNLVVSRADGTSTARRTG</sequence>
<dbReference type="EC" id="3.-.-.-" evidence="4"/>
<dbReference type="RefSeq" id="WP_386156481.1">
    <property type="nucleotide sequence ID" value="NZ_JBHMBS010000005.1"/>
</dbReference>
<dbReference type="SUPFAM" id="SSF56601">
    <property type="entry name" value="beta-lactamase/transpeptidase-like"/>
    <property type="match status" value="1"/>
</dbReference>
<gene>
    <name evidence="4" type="ORF">ACFFRH_13160</name>
</gene>
<dbReference type="Gene3D" id="3.40.710.10">
    <property type="entry name" value="DD-peptidase/beta-lactamase superfamily"/>
    <property type="match status" value="1"/>
</dbReference>
<keyword evidence="4" id="KW-0378">Hydrolase</keyword>
<feature type="region of interest" description="Disordered" evidence="1">
    <location>
        <begin position="532"/>
        <end position="551"/>
    </location>
</feature>
<organism evidence="4 5">
    <name type="scientific">Streptosporangium vulgare</name>
    <dbReference type="NCBI Taxonomy" id="46190"/>
    <lineage>
        <taxon>Bacteria</taxon>
        <taxon>Bacillati</taxon>
        <taxon>Actinomycetota</taxon>
        <taxon>Actinomycetes</taxon>
        <taxon>Streptosporangiales</taxon>
        <taxon>Streptosporangiaceae</taxon>
        <taxon>Streptosporangium</taxon>
    </lineage>
</organism>
<evidence type="ECO:0000256" key="2">
    <source>
        <dbReference type="SAM" id="SignalP"/>
    </source>
</evidence>
<feature type="domain" description="Beta-lactamase-related" evidence="3">
    <location>
        <begin position="57"/>
        <end position="359"/>
    </location>
</feature>
<dbReference type="GO" id="GO:0016787">
    <property type="term" value="F:hydrolase activity"/>
    <property type="evidence" value="ECO:0007669"/>
    <property type="project" value="UniProtKB-KW"/>
</dbReference>
<dbReference type="InterPro" id="IPR050491">
    <property type="entry name" value="AmpC-like"/>
</dbReference>
<dbReference type="InterPro" id="IPR012338">
    <property type="entry name" value="Beta-lactam/transpept-like"/>
</dbReference>
<protein>
    <submittedName>
        <fullName evidence="4">Serine hydrolase domain-containing protein</fullName>
        <ecNumber evidence="4">3.-.-.-</ecNumber>
    </submittedName>
</protein>
<dbReference type="PANTHER" id="PTHR46825">
    <property type="entry name" value="D-ALANYL-D-ALANINE-CARBOXYPEPTIDASE/ENDOPEPTIDASE AMPH"/>
    <property type="match status" value="1"/>
</dbReference>
<dbReference type="Pfam" id="PF00144">
    <property type="entry name" value="Beta-lactamase"/>
    <property type="match status" value="1"/>
</dbReference>
<evidence type="ECO:0000313" key="5">
    <source>
        <dbReference type="Proteomes" id="UP001589610"/>
    </source>
</evidence>
<dbReference type="PROSITE" id="PS51257">
    <property type="entry name" value="PROKAR_LIPOPROTEIN"/>
    <property type="match status" value="1"/>
</dbReference>
<dbReference type="InterPro" id="IPR001466">
    <property type="entry name" value="Beta-lactam-related"/>
</dbReference>
<accession>A0ABV5TBH2</accession>
<dbReference type="EMBL" id="JBHMBS010000005">
    <property type="protein sequence ID" value="MFB9676438.1"/>
    <property type="molecule type" value="Genomic_DNA"/>
</dbReference>
<keyword evidence="5" id="KW-1185">Reference proteome</keyword>
<evidence type="ECO:0000259" key="3">
    <source>
        <dbReference type="Pfam" id="PF00144"/>
    </source>
</evidence>
<reference evidence="4 5" key="1">
    <citation type="submission" date="2024-09" db="EMBL/GenBank/DDBJ databases">
        <authorList>
            <person name="Sun Q."/>
            <person name="Mori K."/>
        </authorList>
    </citation>
    <scope>NUCLEOTIDE SEQUENCE [LARGE SCALE GENOMIC DNA]</scope>
    <source>
        <strain evidence="4 5">JCM 3028</strain>
    </source>
</reference>
<dbReference type="Proteomes" id="UP001589610">
    <property type="component" value="Unassembled WGS sequence"/>
</dbReference>
<feature type="signal peptide" evidence="2">
    <location>
        <begin position="1"/>
        <end position="21"/>
    </location>
</feature>
<proteinExistence type="predicted"/>
<dbReference type="PANTHER" id="PTHR46825:SF8">
    <property type="entry name" value="BETA-LACTAMASE-RELATED"/>
    <property type="match status" value="1"/>
</dbReference>
<keyword evidence="2" id="KW-0732">Signal</keyword>
<evidence type="ECO:0000313" key="4">
    <source>
        <dbReference type="EMBL" id="MFB9676438.1"/>
    </source>
</evidence>
<evidence type="ECO:0000256" key="1">
    <source>
        <dbReference type="SAM" id="MobiDB-lite"/>
    </source>
</evidence>
<comment type="caution">
    <text evidence="4">The sequence shown here is derived from an EMBL/GenBank/DDBJ whole genome shotgun (WGS) entry which is preliminary data.</text>
</comment>